<evidence type="ECO:0008006" key="3">
    <source>
        <dbReference type="Google" id="ProtNLM"/>
    </source>
</evidence>
<dbReference type="Proteomes" id="UP000010931">
    <property type="component" value="Unassembled WGS sequence"/>
</dbReference>
<dbReference type="Gene3D" id="2.60.120.10">
    <property type="entry name" value="Jelly Rolls"/>
    <property type="match status" value="1"/>
</dbReference>
<dbReference type="GeneID" id="97402183"/>
<reference evidence="1 2" key="1">
    <citation type="journal article" date="2011" name="Plasmid">
        <title>Streptomyces turgidiscabies Car8 contains a modular pathogenicity island that shares virulence genes with other actinobacterial plant pathogens.</title>
        <authorList>
            <person name="Huguet-Tapia J.C."/>
            <person name="Badger J.H."/>
            <person name="Loria R."/>
            <person name="Pettis G.S."/>
        </authorList>
    </citation>
    <scope>NUCLEOTIDE SEQUENCE [LARGE SCALE GENOMIC DNA]</scope>
    <source>
        <strain evidence="1 2">Car8</strain>
    </source>
</reference>
<name>L7EVZ7_STRT8</name>
<accession>L7EVZ7</accession>
<protein>
    <recommendedName>
        <fullName evidence="3">Cupin domain protein</fullName>
    </recommendedName>
</protein>
<dbReference type="RefSeq" id="WP_006382503.1">
    <property type="nucleotide sequence ID" value="NZ_AEJB01000603.1"/>
</dbReference>
<evidence type="ECO:0000313" key="1">
    <source>
        <dbReference type="EMBL" id="ELP62560.1"/>
    </source>
</evidence>
<dbReference type="EMBL" id="AEJB01000603">
    <property type="protein sequence ID" value="ELP62560.1"/>
    <property type="molecule type" value="Genomic_DNA"/>
</dbReference>
<dbReference type="InterPro" id="IPR014710">
    <property type="entry name" value="RmlC-like_jellyroll"/>
</dbReference>
<sequence length="122" mass="13105">MTCATSGGSIGSPPAACRHSPGTATARVFACAISGKWGYLERPWTATAGDFVYEAPGEGHALVAYDSAEPMKAFFIVKGPLIWLDENGEPDGFFDMHDHIKMCRERYEKAGIGAGCVNSLFR</sequence>
<dbReference type="PATRIC" id="fig|698760.3.peg.8510"/>
<comment type="caution">
    <text evidence="1">The sequence shown here is derived from an EMBL/GenBank/DDBJ whole genome shotgun (WGS) entry which is preliminary data.</text>
</comment>
<dbReference type="STRING" id="85558.T45_03214"/>
<dbReference type="InterPro" id="IPR011051">
    <property type="entry name" value="RmlC_Cupin_sf"/>
</dbReference>
<evidence type="ECO:0000313" key="2">
    <source>
        <dbReference type="Proteomes" id="UP000010931"/>
    </source>
</evidence>
<organism evidence="1 2">
    <name type="scientific">Streptomyces turgidiscabies (strain Car8)</name>
    <dbReference type="NCBI Taxonomy" id="698760"/>
    <lineage>
        <taxon>Bacteria</taxon>
        <taxon>Bacillati</taxon>
        <taxon>Actinomycetota</taxon>
        <taxon>Actinomycetes</taxon>
        <taxon>Kitasatosporales</taxon>
        <taxon>Streptomycetaceae</taxon>
        <taxon>Streptomyces</taxon>
    </lineage>
</organism>
<dbReference type="SUPFAM" id="SSF51182">
    <property type="entry name" value="RmlC-like cupins"/>
    <property type="match status" value="1"/>
</dbReference>
<keyword evidence="2" id="KW-1185">Reference proteome</keyword>
<proteinExistence type="predicted"/>
<dbReference type="AlphaFoldDB" id="L7EVZ7"/>
<gene>
    <name evidence="1" type="ORF">STRTUCAR8_00983</name>
</gene>